<keyword evidence="1" id="KW-0472">Membrane</keyword>
<evidence type="ECO:0000256" key="1">
    <source>
        <dbReference type="SAM" id="Phobius"/>
    </source>
</evidence>
<gene>
    <name evidence="2" type="ORF">PTI45_00019</name>
</gene>
<keyword evidence="3" id="KW-1185">Reference proteome</keyword>
<dbReference type="RefSeq" id="WP_069325515.1">
    <property type="nucleotide sequence ID" value="NZ_MDER01000001.1"/>
</dbReference>
<evidence type="ECO:0008006" key="4">
    <source>
        <dbReference type="Google" id="ProtNLM"/>
    </source>
</evidence>
<feature type="transmembrane region" description="Helical" evidence="1">
    <location>
        <begin position="58"/>
        <end position="77"/>
    </location>
</feature>
<evidence type="ECO:0000313" key="2">
    <source>
        <dbReference type="EMBL" id="ODP30512.1"/>
    </source>
</evidence>
<name>A0A1E3L9K9_9BACL</name>
<organism evidence="2 3">
    <name type="scientific">Paenibacillus nuruki</name>
    <dbReference type="NCBI Taxonomy" id="1886670"/>
    <lineage>
        <taxon>Bacteria</taxon>
        <taxon>Bacillati</taxon>
        <taxon>Bacillota</taxon>
        <taxon>Bacilli</taxon>
        <taxon>Bacillales</taxon>
        <taxon>Paenibacillaceae</taxon>
        <taxon>Paenibacillus</taxon>
    </lineage>
</organism>
<evidence type="ECO:0000313" key="3">
    <source>
        <dbReference type="Proteomes" id="UP000094578"/>
    </source>
</evidence>
<keyword evidence="1" id="KW-0812">Transmembrane</keyword>
<keyword evidence="1" id="KW-1133">Transmembrane helix</keyword>
<sequence>MKKNAGMLILFLLLGWFIGTWVATLLEPVAMVSFLTRSTTIDWEPSANLDMIRYHLDIHFKVSLLSLIGIVASIWAYRKL</sequence>
<dbReference type="STRING" id="1886670.PTI45_00019"/>
<dbReference type="Proteomes" id="UP000094578">
    <property type="component" value="Unassembled WGS sequence"/>
</dbReference>
<accession>A0A1E3L9K9</accession>
<dbReference type="InterPro" id="IPR025470">
    <property type="entry name" value="DUF4321"/>
</dbReference>
<proteinExistence type="predicted"/>
<dbReference type="Pfam" id="PF14209">
    <property type="entry name" value="DUF4321"/>
    <property type="match status" value="1"/>
</dbReference>
<reference evidence="2 3" key="1">
    <citation type="submission" date="2016-08" db="EMBL/GenBank/DDBJ databases">
        <title>Genome sequencing of Paenibacillus sp. TI45-13ar, isolated from Korean traditional nuruk.</title>
        <authorList>
            <person name="Kim S.-J."/>
        </authorList>
    </citation>
    <scope>NUCLEOTIDE SEQUENCE [LARGE SCALE GENOMIC DNA]</scope>
    <source>
        <strain evidence="2 3">TI45-13ar</strain>
    </source>
</reference>
<comment type="caution">
    <text evidence="2">The sequence shown here is derived from an EMBL/GenBank/DDBJ whole genome shotgun (WGS) entry which is preliminary data.</text>
</comment>
<dbReference type="AlphaFoldDB" id="A0A1E3L9K9"/>
<protein>
    <recommendedName>
        <fullName evidence="4">DUF4321 domain-containing protein</fullName>
    </recommendedName>
</protein>
<dbReference type="EMBL" id="MDER01000001">
    <property type="protein sequence ID" value="ODP30512.1"/>
    <property type="molecule type" value="Genomic_DNA"/>
</dbReference>